<dbReference type="AlphaFoldDB" id="A0AAV5KUM1"/>
<sequence>MYSSNFHQPSSQFGSPSSSPHYGEFLGFYKCGLRPVKRTAMTRLNYGRRYLLFALVISVALRSVCCAVLCSALMRNLKDGEEVGHTCGLFCNDPCELKSSCNFFIWFDDDFDSRPKFWITYCWDKEQALMNEILQLKKENLDLHREIDGLKNLNYEMENKVSGIETIASSYLKLKKCLICCIFIIALLAIKFAG</sequence>
<feature type="coiled-coil region" evidence="1">
    <location>
        <begin position="126"/>
        <end position="153"/>
    </location>
</feature>
<keyword evidence="1" id="KW-0175">Coiled coil</keyword>
<evidence type="ECO:0000313" key="3">
    <source>
        <dbReference type="EMBL" id="GKV28228.1"/>
    </source>
</evidence>
<keyword evidence="4" id="KW-1185">Reference proteome</keyword>
<evidence type="ECO:0008006" key="5">
    <source>
        <dbReference type="Google" id="ProtNLM"/>
    </source>
</evidence>
<name>A0AAV5KUM1_9ROSI</name>
<evidence type="ECO:0000256" key="1">
    <source>
        <dbReference type="SAM" id="Coils"/>
    </source>
</evidence>
<keyword evidence="2" id="KW-0812">Transmembrane</keyword>
<dbReference type="Proteomes" id="UP001054252">
    <property type="component" value="Unassembled WGS sequence"/>
</dbReference>
<evidence type="ECO:0000313" key="4">
    <source>
        <dbReference type="Proteomes" id="UP001054252"/>
    </source>
</evidence>
<accession>A0AAV5KUM1</accession>
<evidence type="ECO:0000256" key="2">
    <source>
        <dbReference type="SAM" id="Phobius"/>
    </source>
</evidence>
<comment type="caution">
    <text evidence="3">The sequence shown here is derived from an EMBL/GenBank/DDBJ whole genome shotgun (WGS) entry which is preliminary data.</text>
</comment>
<proteinExistence type="predicted"/>
<keyword evidence="2" id="KW-0472">Membrane</keyword>
<keyword evidence="2" id="KW-1133">Transmembrane helix</keyword>
<dbReference type="EMBL" id="BPVZ01000079">
    <property type="protein sequence ID" value="GKV28228.1"/>
    <property type="molecule type" value="Genomic_DNA"/>
</dbReference>
<gene>
    <name evidence="3" type="ORF">SLEP1_g37309</name>
</gene>
<organism evidence="3 4">
    <name type="scientific">Rubroshorea leprosula</name>
    <dbReference type="NCBI Taxonomy" id="152421"/>
    <lineage>
        <taxon>Eukaryota</taxon>
        <taxon>Viridiplantae</taxon>
        <taxon>Streptophyta</taxon>
        <taxon>Embryophyta</taxon>
        <taxon>Tracheophyta</taxon>
        <taxon>Spermatophyta</taxon>
        <taxon>Magnoliopsida</taxon>
        <taxon>eudicotyledons</taxon>
        <taxon>Gunneridae</taxon>
        <taxon>Pentapetalae</taxon>
        <taxon>rosids</taxon>
        <taxon>malvids</taxon>
        <taxon>Malvales</taxon>
        <taxon>Dipterocarpaceae</taxon>
        <taxon>Rubroshorea</taxon>
    </lineage>
</organism>
<reference evidence="3 4" key="1">
    <citation type="journal article" date="2021" name="Commun. Biol.">
        <title>The genome of Shorea leprosula (Dipterocarpaceae) highlights the ecological relevance of drought in aseasonal tropical rainforests.</title>
        <authorList>
            <person name="Ng K.K.S."/>
            <person name="Kobayashi M.J."/>
            <person name="Fawcett J.A."/>
            <person name="Hatakeyama M."/>
            <person name="Paape T."/>
            <person name="Ng C.H."/>
            <person name="Ang C.C."/>
            <person name="Tnah L.H."/>
            <person name="Lee C.T."/>
            <person name="Nishiyama T."/>
            <person name="Sese J."/>
            <person name="O'Brien M.J."/>
            <person name="Copetti D."/>
            <person name="Mohd Noor M.I."/>
            <person name="Ong R.C."/>
            <person name="Putra M."/>
            <person name="Sireger I.Z."/>
            <person name="Indrioko S."/>
            <person name="Kosugi Y."/>
            <person name="Izuno A."/>
            <person name="Isagi Y."/>
            <person name="Lee S.L."/>
            <person name="Shimizu K.K."/>
        </authorList>
    </citation>
    <scope>NUCLEOTIDE SEQUENCE [LARGE SCALE GENOMIC DNA]</scope>
    <source>
        <strain evidence="3">214</strain>
    </source>
</reference>
<feature type="transmembrane region" description="Helical" evidence="2">
    <location>
        <begin position="50"/>
        <end position="74"/>
    </location>
</feature>
<protein>
    <recommendedName>
        <fullName evidence="5">Zinc finger GRF-type domain-containing protein</fullName>
    </recommendedName>
</protein>